<reference evidence="4 5" key="1">
    <citation type="submission" date="2019-02" db="EMBL/GenBank/DDBJ databases">
        <title>Deep-cultivation of Planctomycetes and their phenomic and genomic characterization uncovers novel biology.</title>
        <authorList>
            <person name="Wiegand S."/>
            <person name="Jogler M."/>
            <person name="Boedeker C."/>
            <person name="Pinto D."/>
            <person name="Vollmers J."/>
            <person name="Rivas-Marin E."/>
            <person name="Kohn T."/>
            <person name="Peeters S.H."/>
            <person name="Heuer A."/>
            <person name="Rast P."/>
            <person name="Oberbeckmann S."/>
            <person name="Bunk B."/>
            <person name="Jeske O."/>
            <person name="Meyerdierks A."/>
            <person name="Storesund J.E."/>
            <person name="Kallscheuer N."/>
            <person name="Luecker S."/>
            <person name="Lage O.M."/>
            <person name="Pohl T."/>
            <person name="Merkel B.J."/>
            <person name="Hornburger P."/>
            <person name="Mueller R.-W."/>
            <person name="Bruemmer F."/>
            <person name="Labrenz M."/>
            <person name="Spormann A.M."/>
            <person name="Op Den Camp H."/>
            <person name="Overmann J."/>
            <person name="Amann R."/>
            <person name="Jetten M.S.M."/>
            <person name="Mascher T."/>
            <person name="Medema M.H."/>
            <person name="Devos D.P."/>
            <person name="Kaster A.-K."/>
            <person name="Ovreas L."/>
            <person name="Rohde M."/>
            <person name="Galperin M.Y."/>
            <person name="Jogler C."/>
        </authorList>
    </citation>
    <scope>NUCLEOTIDE SEQUENCE [LARGE SCALE GENOMIC DNA]</scope>
    <source>
        <strain evidence="4 5">Pan54</strain>
    </source>
</reference>
<feature type="domain" description="SCP" evidence="3">
    <location>
        <begin position="544"/>
        <end position="680"/>
    </location>
</feature>
<feature type="compositionally biased region" description="Polar residues" evidence="1">
    <location>
        <begin position="331"/>
        <end position="341"/>
    </location>
</feature>
<evidence type="ECO:0000256" key="1">
    <source>
        <dbReference type="SAM" id="MobiDB-lite"/>
    </source>
</evidence>
<dbReference type="InterPro" id="IPR014044">
    <property type="entry name" value="CAP_dom"/>
</dbReference>
<dbReference type="AlphaFoldDB" id="A0A5C5XEK2"/>
<feature type="region of interest" description="Disordered" evidence="1">
    <location>
        <begin position="31"/>
        <end position="84"/>
    </location>
</feature>
<evidence type="ECO:0000313" key="4">
    <source>
        <dbReference type="EMBL" id="TWT60753.1"/>
    </source>
</evidence>
<dbReference type="CDD" id="cd05382">
    <property type="entry name" value="CAP_GAPR1-like"/>
    <property type="match status" value="1"/>
</dbReference>
<dbReference type="Gene3D" id="2.60.40.780">
    <property type="entry name" value="von Hippel-Lindau disease tumour suppressor, beta domain"/>
    <property type="match status" value="1"/>
</dbReference>
<feature type="signal peptide" evidence="2">
    <location>
        <begin position="1"/>
        <end position="24"/>
    </location>
</feature>
<keyword evidence="2" id="KW-0732">Signal</keyword>
<dbReference type="InterPro" id="IPR018244">
    <property type="entry name" value="Allrgn_V5/Tpx1_CS"/>
</dbReference>
<dbReference type="PRINTS" id="PR00837">
    <property type="entry name" value="V5TPXLIKE"/>
</dbReference>
<dbReference type="InterPro" id="IPR037140">
    <property type="entry name" value="VHL_beta_dom_sf"/>
</dbReference>
<name>A0A5C5XEK2_9PLAN</name>
<feature type="chain" id="PRO_5022821127" evidence="2">
    <location>
        <begin position="25"/>
        <end position="683"/>
    </location>
</feature>
<dbReference type="RefSeq" id="WP_146502836.1">
    <property type="nucleotide sequence ID" value="NZ_SJPG01000001.1"/>
</dbReference>
<proteinExistence type="predicted"/>
<dbReference type="Pfam" id="PF00188">
    <property type="entry name" value="CAP"/>
    <property type="match status" value="1"/>
</dbReference>
<dbReference type="PROSITE" id="PS01009">
    <property type="entry name" value="CRISP_1"/>
    <property type="match status" value="1"/>
</dbReference>
<feature type="compositionally biased region" description="Gly residues" evidence="1">
    <location>
        <begin position="50"/>
        <end position="84"/>
    </location>
</feature>
<dbReference type="Gene3D" id="3.40.33.10">
    <property type="entry name" value="CAP"/>
    <property type="match status" value="1"/>
</dbReference>
<gene>
    <name evidence="4" type="ORF">Pan54_14800</name>
</gene>
<sequence length="683" mass="73960" precursor="true">MRNILTLFSFAAIVLSLFSTVVEAQYVPPGAAEPAKQKGNPGSQPYVPPGSGGSPGAYVPPGGGGLPVGPGQGPGAFVPGGGNQPGSNDVTGFNLLSVKKQSNGNIVGAFYQNAPGQWRETSMASSVATRDFTKDWTQVADSSQMVVLHSGQQYLKIDLSNKQISFCQPLAPYASIAKYYDLSEPLRTPPGWGQNQQSGLNPVGKWLKGPPGIKDFPPEVALHMELNFLGSETLGISLQSGGVAEYTIPVKGGTDYWGKTFTLNGRTFNIPTYRLQMLDADTILETSTGHLSYMRRNVSQVPPTPIPNLDFGGTWVKGRPDEKNPVAGSGPTFTFSRTSTGLEMRDPSGSKAIYRVINGLPHVFMGQQVVDASGQSMKYGDVTMWRIFLVSPDTMIQTANGNVYYLKKTSDVVNINNTPNPVVNPQNPEVTNPVVGPPPQNGTRSTLTIVNNSSKPVQYFWLSPENQAHVPYGVIQPKGRVLQPTTVGSVWMVKDSANQALLQSATVSQASQTVTVTGQAQTPPFNPNNPRGGVTLTGSDMTIQDRDVMLAIHNQERAAVGKQPVVWSNEIAKYAQDWADQLAASQNFQHRTPRIYGENIAWGWTGRRGYNATEATRYWADEKRFYTFGGPINDFNGHYTQMIWGNTRQIGCGKADYIDAQGNLNTIYVCNYDPPGNTVGENP</sequence>
<feature type="region of interest" description="Disordered" evidence="1">
    <location>
        <begin position="321"/>
        <end position="344"/>
    </location>
</feature>
<protein>
    <submittedName>
        <fullName evidence="4">Cysteine-rich secretory protein family protein</fullName>
    </submittedName>
</protein>
<dbReference type="InterPro" id="IPR036208">
    <property type="entry name" value="VHL_sf"/>
</dbReference>
<dbReference type="SUPFAM" id="SSF49468">
    <property type="entry name" value="VHL"/>
    <property type="match status" value="1"/>
</dbReference>
<dbReference type="InterPro" id="IPR034113">
    <property type="entry name" value="SCP_GAPR1-like"/>
</dbReference>
<dbReference type="Proteomes" id="UP000316095">
    <property type="component" value="Unassembled WGS sequence"/>
</dbReference>
<dbReference type="OrthoDB" id="9794228at2"/>
<evidence type="ECO:0000259" key="3">
    <source>
        <dbReference type="SMART" id="SM00198"/>
    </source>
</evidence>
<dbReference type="PANTHER" id="PTHR10334">
    <property type="entry name" value="CYSTEINE-RICH SECRETORY PROTEIN-RELATED"/>
    <property type="match status" value="1"/>
</dbReference>
<comment type="caution">
    <text evidence="4">The sequence shown here is derived from an EMBL/GenBank/DDBJ whole genome shotgun (WGS) entry which is preliminary data.</text>
</comment>
<evidence type="ECO:0000313" key="5">
    <source>
        <dbReference type="Proteomes" id="UP000316095"/>
    </source>
</evidence>
<keyword evidence="5" id="KW-1185">Reference proteome</keyword>
<dbReference type="SMART" id="SM00198">
    <property type="entry name" value="SCP"/>
    <property type="match status" value="1"/>
</dbReference>
<organism evidence="4 5">
    <name type="scientific">Rubinisphaera italica</name>
    <dbReference type="NCBI Taxonomy" id="2527969"/>
    <lineage>
        <taxon>Bacteria</taxon>
        <taxon>Pseudomonadati</taxon>
        <taxon>Planctomycetota</taxon>
        <taxon>Planctomycetia</taxon>
        <taxon>Planctomycetales</taxon>
        <taxon>Planctomycetaceae</taxon>
        <taxon>Rubinisphaera</taxon>
    </lineage>
</organism>
<dbReference type="EMBL" id="SJPG01000001">
    <property type="protein sequence ID" value="TWT60753.1"/>
    <property type="molecule type" value="Genomic_DNA"/>
</dbReference>
<dbReference type="InterPro" id="IPR035940">
    <property type="entry name" value="CAP_sf"/>
</dbReference>
<dbReference type="SUPFAM" id="SSF55797">
    <property type="entry name" value="PR-1-like"/>
    <property type="match status" value="1"/>
</dbReference>
<accession>A0A5C5XEK2</accession>
<dbReference type="GO" id="GO:0005576">
    <property type="term" value="C:extracellular region"/>
    <property type="evidence" value="ECO:0007669"/>
    <property type="project" value="InterPro"/>
</dbReference>
<dbReference type="InterPro" id="IPR001283">
    <property type="entry name" value="CRISP-related"/>
</dbReference>
<evidence type="ECO:0000256" key="2">
    <source>
        <dbReference type="SAM" id="SignalP"/>
    </source>
</evidence>